<protein>
    <submittedName>
        <fullName evidence="2">Uncharacterized protein</fullName>
    </submittedName>
</protein>
<name>A0A8K0X728_9PEZI</name>
<dbReference type="Proteomes" id="UP000813385">
    <property type="component" value="Unassembled WGS sequence"/>
</dbReference>
<accession>A0A8K0X728</accession>
<dbReference type="AlphaFoldDB" id="A0A8K0X728"/>
<organism evidence="2 3">
    <name type="scientific">Plectosphaerella cucumerina</name>
    <dbReference type="NCBI Taxonomy" id="40658"/>
    <lineage>
        <taxon>Eukaryota</taxon>
        <taxon>Fungi</taxon>
        <taxon>Dikarya</taxon>
        <taxon>Ascomycota</taxon>
        <taxon>Pezizomycotina</taxon>
        <taxon>Sordariomycetes</taxon>
        <taxon>Hypocreomycetidae</taxon>
        <taxon>Glomerellales</taxon>
        <taxon>Plectosphaerellaceae</taxon>
        <taxon>Plectosphaerella</taxon>
    </lineage>
</organism>
<evidence type="ECO:0000256" key="1">
    <source>
        <dbReference type="SAM" id="MobiDB-lite"/>
    </source>
</evidence>
<feature type="compositionally biased region" description="Gly residues" evidence="1">
    <location>
        <begin position="236"/>
        <end position="245"/>
    </location>
</feature>
<dbReference type="EMBL" id="JAGPXD010000002">
    <property type="protein sequence ID" value="KAH7368955.1"/>
    <property type="molecule type" value="Genomic_DNA"/>
</dbReference>
<evidence type="ECO:0000313" key="3">
    <source>
        <dbReference type="Proteomes" id="UP000813385"/>
    </source>
</evidence>
<keyword evidence="3" id="KW-1185">Reference proteome</keyword>
<feature type="region of interest" description="Disordered" evidence="1">
    <location>
        <begin position="202"/>
        <end position="245"/>
    </location>
</feature>
<comment type="caution">
    <text evidence="2">The sequence shown here is derived from an EMBL/GenBank/DDBJ whole genome shotgun (WGS) entry which is preliminary data.</text>
</comment>
<sequence length="245" mass="25653">MHTRRLGRGLDSEALGLFSCDRLWRPSPLGFAEGPSFVRGGKRCAGEGATVLCDCRARAQADHGTDCLAAYRGRVGKSGSVSSMRRRGVGQGSARGGRGCDGQIALAILHSAVVRALEAQSPKSRTVVGKAVDPVVAEVFLRRSLGHPWRFMRAADLPRSHLIARATSTAAISSGKEGMEMNPPDPRCTINHIVCRAEQAKGRGGAVAGPRGSSRWSKHGGFGGRTERTSAMHGSGPSGGGGRDS</sequence>
<gene>
    <name evidence="2" type="ORF">B0T11DRAFT_68803</name>
</gene>
<evidence type="ECO:0000313" key="2">
    <source>
        <dbReference type="EMBL" id="KAH7368955.1"/>
    </source>
</evidence>
<proteinExistence type="predicted"/>
<reference evidence="2" key="1">
    <citation type="journal article" date="2021" name="Nat. Commun.">
        <title>Genetic determinants of endophytism in the Arabidopsis root mycobiome.</title>
        <authorList>
            <person name="Mesny F."/>
            <person name="Miyauchi S."/>
            <person name="Thiergart T."/>
            <person name="Pickel B."/>
            <person name="Atanasova L."/>
            <person name="Karlsson M."/>
            <person name="Huettel B."/>
            <person name="Barry K.W."/>
            <person name="Haridas S."/>
            <person name="Chen C."/>
            <person name="Bauer D."/>
            <person name="Andreopoulos W."/>
            <person name="Pangilinan J."/>
            <person name="LaButti K."/>
            <person name="Riley R."/>
            <person name="Lipzen A."/>
            <person name="Clum A."/>
            <person name="Drula E."/>
            <person name="Henrissat B."/>
            <person name="Kohler A."/>
            <person name="Grigoriev I.V."/>
            <person name="Martin F.M."/>
            <person name="Hacquard S."/>
        </authorList>
    </citation>
    <scope>NUCLEOTIDE SEQUENCE</scope>
    <source>
        <strain evidence="2">MPI-CAGE-AT-0016</strain>
    </source>
</reference>